<protein>
    <submittedName>
        <fullName evidence="2">Uncharacterized protein</fullName>
    </submittedName>
</protein>
<dbReference type="GeneID" id="4390968"/>
<gene>
    <name evidence="2" type="ORF">CHGG_06728</name>
</gene>
<evidence type="ECO:0000313" key="3">
    <source>
        <dbReference type="Proteomes" id="UP000001056"/>
    </source>
</evidence>
<sequence>MPGVSFAAVPIAYQPNKSTSPLSPSTPRAAPGPQQPSRRLECSGSEWPLTQVLTAPCDGAHFRDGADIHPKASVDNSVAAAACPRPAGSSDSILNRAAIRHTVPRAAARCLGTPALLRHYRGTGLATAPRRCTDRDNLYTKAPVATGYQYPSLVSGTGMALPLRLLPRRPLNTHLQRNTLFHYTRPRRPQRRQPSV</sequence>
<keyword evidence="3" id="KW-1185">Reference proteome</keyword>
<feature type="compositionally biased region" description="Polar residues" evidence="1">
    <location>
        <begin position="15"/>
        <end position="26"/>
    </location>
</feature>
<accession>Q2H3N7</accession>
<dbReference type="Proteomes" id="UP000001056">
    <property type="component" value="Unassembled WGS sequence"/>
</dbReference>
<name>Q2H3N7_CHAGB</name>
<dbReference type="InParanoid" id="Q2H3N7"/>
<dbReference type="OrthoDB" id="10576324at2759"/>
<reference evidence="3" key="1">
    <citation type="journal article" date="2015" name="Genome Announc.">
        <title>Draft genome sequence of the cellulolytic fungus Chaetomium globosum.</title>
        <authorList>
            <person name="Cuomo C.A."/>
            <person name="Untereiner W.A."/>
            <person name="Ma L.-J."/>
            <person name="Grabherr M."/>
            <person name="Birren B.W."/>
        </authorList>
    </citation>
    <scope>NUCLEOTIDE SEQUENCE [LARGE SCALE GENOMIC DNA]</scope>
    <source>
        <strain evidence="3">ATCC 6205 / CBS 148.51 / DSM 1962 / NBRC 6347 / NRRL 1970</strain>
    </source>
</reference>
<organism evidence="2 3">
    <name type="scientific">Chaetomium globosum (strain ATCC 6205 / CBS 148.51 / DSM 1962 / NBRC 6347 / NRRL 1970)</name>
    <name type="common">Soil fungus</name>
    <dbReference type="NCBI Taxonomy" id="306901"/>
    <lineage>
        <taxon>Eukaryota</taxon>
        <taxon>Fungi</taxon>
        <taxon>Dikarya</taxon>
        <taxon>Ascomycota</taxon>
        <taxon>Pezizomycotina</taxon>
        <taxon>Sordariomycetes</taxon>
        <taxon>Sordariomycetidae</taxon>
        <taxon>Sordariales</taxon>
        <taxon>Chaetomiaceae</taxon>
        <taxon>Chaetomium</taxon>
    </lineage>
</organism>
<evidence type="ECO:0000256" key="1">
    <source>
        <dbReference type="SAM" id="MobiDB-lite"/>
    </source>
</evidence>
<evidence type="ECO:0000313" key="2">
    <source>
        <dbReference type="EMBL" id="EAQ90109.1"/>
    </source>
</evidence>
<dbReference type="RefSeq" id="XP_001222823.1">
    <property type="nucleotide sequence ID" value="XM_001222822.1"/>
</dbReference>
<dbReference type="HOGENOM" id="CLU_1390060_0_0_1"/>
<dbReference type="VEuPathDB" id="FungiDB:CHGG_06728"/>
<dbReference type="EMBL" id="CH408031">
    <property type="protein sequence ID" value="EAQ90109.1"/>
    <property type="molecule type" value="Genomic_DNA"/>
</dbReference>
<proteinExistence type="predicted"/>
<feature type="region of interest" description="Disordered" evidence="1">
    <location>
        <begin position="14"/>
        <end position="41"/>
    </location>
</feature>
<dbReference type="AlphaFoldDB" id="Q2H3N7"/>